<dbReference type="Proteomes" id="UP000824469">
    <property type="component" value="Unassembled WGS sequence"/>
</dbReference>
<feature type="non-terminal residue" evidence="1">
    <location>
        <position position="1"/>
    </location>
</feature>
<evidence type="ECO:0000313" key="1">
    <source>
        <dbReference type="EMBL" id="KAH9316210.1"/>
    </source>
</evidence>
<feature type="non-terminal residue" evidence="1">
    <location>
        <position position="53"/>
    </location>
</feature>
<accession>A0AA38G6X7</accession>
<name>A0AA38G6X7_TAXCH</name>
<sequence length="53" mass="6535">MIKGIEREAYFRSQMKRKENKDLIYEGKEKMKKLKKKIKDKMKNEAEEKSWDP</sequence>
<comment type="caution">
    <text evidence="1">The sequence shown here is derived from an EMBL/GenBank/DDBJ whole genome shotgun (WGS) entry which is preliminary data.</text>
</comment>
<dbReference type="AlphaFoldDB" id="A0AA38G6X7"/>
<proteinExistence type="predicted"/>
<keyword evidence="2" id="KW-1185">Reference proteome</keyword>
<organism evidence="1 2">
    <name type="scientific">Taxus chinensis</name>
    <name type="common">Chinese yew</name>
    <name type="synonym">Taxus wallichiana var. chinensis</name>
    <dbReference type="NCBI Taxonomy" id="29808"/>
    <lineage>
        <taxon>Eukaryota</taxon>
        <taxon>Viridiplantae</taxon>
        <taxon>Streptophyta</taxon>
        <taxon>Embryophyta</taxon>
        <taxon>Tracheophyta</taxon>
        <taxon>Spermatophyta</taxon>
        <taxon>Pinopsida</taxon>
        <taxon>Pinidae</taxon>
        <taxon>Conifers II</taxon>
        <taxon>Cupressales</taxon>
        <taxon>Taxaceae</taxon>
        <taxon>Taxus</taxon>
    </lineage>
</organism>
<protein>
    <submittedName>
        <fullName evidence="1">Uncharacterized protein</fullName>
    </submittedName>
</protein>
<reference evidence="1 2" key="1">
    <citation type="journal article" date="2021" name="Nat. Plants">
        <title>The Taxus genome provides insights into paclitaxel biosynthesis.</title>
        <authorList>
            <person name="Xiong X."/>
            <person name="Gou J."/>
            <person name="Liao Q."/>
            <person name="Li Y."/>
            <person name="Zhou Q."/>
            <person name="Bi G."/>
            <person name="Li C."/>
            <person name="Du R."/>
            <person name="Wang X."/>
            <person name="Sun T."/>
            <person name="Guo L."/>
            <person name="Liang H."/>
            <person name="Lu P."/>
            <person name="Wu Y."/>
            <person name="Zhang Z."/>
            <person name="Ro D.K."/>
            <person name="Shang Y."/>
            <person name="Huang S."/>
            <person name="Yan J."/>
        </authorList>
    </citation>
    <scope>NUCLEOTIDE SEQUENCE [LARGE SCALE GENOMIC DNA]</scope>
    <source>
        <strain evidence="1">Ta-2019</strain>
    </source>
</reference>
<gene>
    <name evidence="1" type="ORF">KI387_024837</name>
</gene>
<evidence type="ECO:0000313" key="2">
    <source>
        <dbReference type="Proteomes" id="UP000824469"/>
    </source>
</evidence>
<dbReference type="EMBL" id="JAHRHJ020000005">
    <property type="protein sequence ID" value="KAH9316210.1"/>
    <property type="molecule type" value="Genomic_DNA"/>
</dbReference>